<evidence type="ECO:0000256" key="5">
    <source>
        <dbReference type="ARBA" id="ARBA00022827"/>
    </source>
</evidence>
<keyword evidence="7" id="KW-0560">Oxidoreductase</keyword>
<keyword evidence="6" id="KW-0521">NADP</keyword>
<dbReference type="FunFam" id="3.40.50.80:FF:000001">
    <property type="entry name" value="NADPH--cytochrome P450 reductase 1"/>
    <property type="match status" value="1"/>
</dbReference>
<dbReference type="InterPro" id="IPR029039">
    <property type="entry name" value="Flavoprotein-like_sf"/>
</dbReference>
<dbReference type="InterPro" id="IPR001094">
    <property type="entry name" value="Flavdoxin-like"/>
</dbReference>
<dbReference type="Gene3D" id="2.40.30.10">
    <property type="entry name" value="Translation factors"/>
    <property type="match status" value="1"/>
</dbReference>
<evidence type="ECO:0000256" key="2">
    <source>
        <dbReference type="ARBA" id="ARBA00001974"/>
    </source>
</evidence>
<feature type="region of interest" description="Disordered" evidence="9">
    <location>
        <begin position="32"/>
        <end position="54"/>
    </location>
</feature>
<evidence type="ECO:0000259" key="11">
    <source>
        <dbReference type="PROSITE" id="PS51384"/>
    </source>
</evidence>
<dbReference type="InterPro" id="IPR008254">
    <property type="entry name" value="Flavodoxin/NO_synth"/>
</dbReference>
<organism evidence="12">
    <name type="scientific">Picocystis salinarum</name>
    <dbReference type="NCBI Taxonomy" id="88271"/>
    <lineage>
        <taxon>Eukaryota</taxon>
        <taxon>Viridiplantae</taxon>
        <taxon>Chlorophyta</taxon>
        <taxon>Picocystophyceae</taxon>
        <taxon>Picocystales</taxon>
        <taxon>Picocystaceae</taxon>
        <taxon>Picocystis</taxon>
    </lineage>
</organism>
<feature type="domain" description="FAD-binding FR-type" evidence="11">
    <location>
        <begin position="267"/>
        <end position="508"/>
    </location>
</feature>
<dbReference type="Gene3D" id="1.20.990.10">
    <property type="entry name" value="NADPH-cytochrome p450 Reductase, Chain A, domain 3"/>
    <property type="match status" value="1"/>
</dbReference>
<dbReference type="InterPro" id="IPR001709">
    <property type="entry name" value="Flavoprot_Pyr_Nucl_cyt_Rdtase"/>
</dbReference>
<evidence type="ECO:0000256" key="8">
    <source>
        <dbReference type="ARBA" id="ARBA00023797"/>
    </source>
</evidence>
<dbReference type="InterPro" id="IPR039261">
    <property type="entry name" value="FNR_nucleotide-bd"/>
</dbReference>
<evidence type="ECO:0000256" key="6">
    <source>
        <dbReference type="ARBA" id="ARBA00022857"/>
    </source>
</evidence>
<dbReference type="GO" id="GO:0003958">
    <property type="term" value="F:NADPH-hemoprotein reductase activity"/>
    <property type="evidence" value="ECO:0007669"/>
    <property type="project" value="UniProtKB-EC"/>
</dbReference>
<gene>
    <name evidence="12" type="ORF">PSAL00342_LOCUS4726</name>
</gene>
<dbReference type="Pfam" id="PF00175">
    <property type="entry name" value="NAD_binding_1"/>
    <property type="match status" value="1"/>
</dbReference>
<keyword evidence="4" id="KW-0288">FMN</keyword>
<dbReference type="SUPFAM" id="SSF52343">
    <property type="entry name" value="Ferredoxin reductase-like, C-terminal NADP-linked domain"/>
    <property type="match status" value="1"/>
</dbReference>
<dbReference type="GO" id="GO:0050660">
    <property type="term" value="F:flavin adenine dinucleotide binding"/>
    <property type="evidence" value="ECO:0007669"/>
    <property type="project" value="TreeGrafter"/>
</dbReference>
<evidence type="ECO:0000256" key="3">
    <source>
        <dbReference type="ARBA" id="ARBA00022630"/>
    </source>
</evidence>
<feature type="domain" description="Flavodoxin-like" evidence="10">
    <location>
        <begin position="59"/>
        <end position="207"/>
    </location>
</feature>
<sequence>MAALALASCLLAMLCGFLILFRSKRKKEEIKGASGKHATGINGTTNGSLPEEGPKGEKVTVLYCTQTGTAERFARVLVSEMGARYQGNFHTNMVDIEDYEYKDKLLHEKMLIVITSTYGDGEPTDSATALHEWLKERSAEANGTEAEQLHYAVFGLGNRTYEHFCASGKFIDRALNALGGKRIGLRGEGDDDKDIEGDYDDWRDQLWPALETEATFLGLVSPKKQNGGIDLMNHFSAYNVEFQANFVCQEHPLYEGKPNKAGTFDANHPFLAQIHTCLELHTTQSERSCIHVELDIDGQGIQYETGDHVGIYPQNGEDIIERTAACLGLFLDQIVILKKPEIEADLHDVPSRPLSVRTLLAGYTDLLSSPSRAALLALASCAANPDEAERLRLLGDNHNRQEFQHWVLEKQRSLLEVLETFKSARPSLGLFLGSIAPRLQPRFYSISSSHTVSPGRIHVTCAVVKDLTPGGRVHQGVCSTWLQKSGASSSKLPIAAPIFTRHSSFKPPRDPMVPLVMIGPGTGIAPFRGFLQYREYLADSGVKLGPAYLFFGCRDRCKDFIYEKELRAWEASQIVLTSLHVAFSREGKKKDYVQHHLTSQGKELWPFLQSGYTYVCGDAKKMAKDVHAALVEIAKDHGGFAHTEAEEFWSDLHKSGRYLRDVW</sequence>
<name>A0A7S3UFK6_9CHLO</name>
<reference evidence="12" key="1">
    <citation type="submission" date="2021-01" db="EMBL/GenBank/DDBJ databases">
        <authorList>
            <person name="Corre E."/>
            <person name="Pelletier E."/>
            <person name="Niang G."/>
            <person name="Scheremetjew M."/>
            <person name="Finn R."/>
            <person name="Kale V."/>
            <person name="Holt S."/>
            <person name="Cochrane G."/>
            <person name="Meng A."/>
            <person name="Brown T."/>
            <person name="Cohen L."/>
        </authorList>
    </citation>
    <scope>NUCLEOTIDE SEQUENCE</scope>
    <source>
        <strain evidence="12">CCMP1897</strain>
    </source>
</reference>
<dbReference type="AlphaFoldDB" id="A0A7S3UFK6"/>
<dbReference type="Gene3D" id="3.40.50.80">
    <property type="entry name" value="Nucleotide-binding domain of ferredoxin-NADP reductase (FNR) module"/>
    <property type="match status" value="1"/>
</dbReference>
<dbReference type="PROSITE" id="PS50902">
    <property type="entry name" value="FLAVODOXIN_LIKE"/>
    <property type="match status" value="1"/>
</dbReference>
<comment type="cofactor">
    <cofactor evidence="1">
        <name>FMN</name>
        <dbReference type="ChEBI" id="CHEBI:58210"/>
    </cofactor>
</comment>
<dbReference type="PRINTS" id="PR00369">
    <property type="entry name" value="FLAVODOXIN"/>
</dbReference>
<dbReference type="EC" id="1.6.2.4" evidence="8"/>
<dbReference type="InterPro" id="IPR001433">
    <property type="entry name" value="OxRdtase_FAD/NAD-bd"/>
</dbReference>
<dbReference type="Pfam" id="PF00667">
    <property type="entry name" value="FAD_binding_1"/>
    <property type="match status" value="1"/>
</dbReference>
<dbReference type="InterPro" id="IPR017927">
    <property type="entry name" value="FAD-bd_FR_type"/>
</dbReference>
<dbReference type="PANTHER" id="PTHR19384:SF17">
    <property type="entry name" value="NADPH--CYTOCHROME P450 REDUCTASE"/>
    <property type="match status" value="1"/>
</dbReference>
<dbReference type="InterPro" id="IPR023173">
    <property type="entry name" value="NADPH_Cyt_P450_Rdtase_alpha"/>
</dbReference>
<evidence type="ECO:0000259" key="10">
    <source>
        <dbReference type="PROSITE" id="PS50902"/>
    </source>
</evidence>
<dbReference type="InterPro" id="IPR003097">
    <property type="entry name" value="CysJ-like_FAD-binding"/>
</dbReference>
<dbReference type="GO" id="GO:0010181">
    <property type="term" value="F:FMN binding"/>
    <property type="evidence" value="ECO:0007669"/>
    <property type="project" value="InterPro"/>
</dbReference>
<evidence type="ECO:0000256" key="9">
    <source>
        <dbReference type="SAM" id="MobiDB-lite"/>
    </source>
</evidence>
<comment type="cofactor">
    <cofactor evidence="2">
        <name>FAD</name>
        <dbReference type="ChEBI" id="CHEBI:57692"/>
    </cofactor>
</comment>
<dbReference type="PANTHER" id="PTHR19384">
    <property type="entry name" value="NITRIC OXIDE SYNTHASE-RELATED"/>
    <property type="match status" value="1"/>
</dbReference>
<dbReference type="EMBL" id="HBIS01005234">
    <property type="protein sequence ID" value="CAE0610891.1"/>
    <property type="molecule type" value="Transcribed_RNA"/>
</dbReference>
<dbReference type="PROSITE" id="PS51384">
    <property type="entry name" value="FAD_FR"/>
    <property type="match status" value="1"/>
</dbReference>
<dbReference type="Gene3D" id="3.40.50.360">
    <property type="match status" value="1"/>
</dbReference>
<dbReference type="SUPFAM" id="SSF52218">
    <property type="entry name" value="Flavoproteins"/>
    <property type="match status" value="1"/>
</dbReference>
<evidence type="ECO:0000256" key="1">
    <source>
        <dbReference type="ARBA" id="ARBA00001917"/>
    </source>
</evidence>
<dbReference type="SUPFAM" id="SSF63380">
    <property type="entry name" value="Riboflavin synthase domain-like"/>
    <property type="match status" value="1"/>
</dbReference>
<dbReference type="Pfam" id="PF00258">
    <property type="entry name" value="Flavodoxin_1"/>
    <property type="match status" value="1"/>
</dbReference>
<dbReference type="GO" id="GO:0005829">
    <property type="term" value="C:cytosol"/>
    <property type="evidence" value="ECO:0007669"/>
    <property type="project" value="TreeGrafter"/>
</dbReference>
<evidence type="ECO:0000256" key="7">
    <source>
        <dbReference type="ARBA" id="ARBA00023002"/>
    </source>
</evidence>
<proteinExistence type="predicted"/>
<keyword evidence="5" id="KW-0274">FAD</keyword>
<dbReference type="InterPro" id="IPR017938">
    <property type="entry name" value="Riboflavin_synthase-like_b-brl"/>
</dbReference>
<evidence type="ECO:0000313" key="12">
    <source>
        <dbReference type="EMBL" id="CAE0610891.1"/>
    </source>
</evidence>
<dbReference type="PRINTS" id="PR00371">
    <property type="entry name" value="FPNCR"/>
</dbReference>
<protein>
    <recommendedName>
        <fullName evidence="8">NADPH--hemoprotein reductase</fullName>
        <ecNumber evidence="8">1.6.2.4</ecNumber>
    </recommendedName>
</protein>
<evidence type="ECO:0000256" key="4">
    <source>
        <dbReference type="ARBA" id="ARBA00022643"/>
    </source>
</evidence>
<accession>A0A7S3UFK6</accession>
<keyword evidence="3" id="KW-0285">Flavoprotein</keyword>